<reference evidence="4" key="1">
    <citation type="submission" date="2023-01" db="EMBL/GenBank/DDBJ databases">
        <title>Colletotrichum chrysophilum M932 genome sequence.</title>
        <authorList>
            <person name="Baroncelli R."/>
        </authorList>
    </citation>
    <scope>NUCLEOTIDE SEQUENCE</scope>
    <source>
        <strain evidence="4">M932</strain>
    </source>
</reference>
<evidence type="ECO:0000313" key="5">
    <source>
        <dbReference type="Proteomes" id="UP001243330"/>
    </source>
</evidence>
<dbReference type="PRINTS" id="PR00793">
    <property type="entry name" value="PROAMNOPTASE"/>
</dbReference>
<gene>
    <name evidence="4" type="ORF">CCHR01_18809</name>
</gene>
<dbReference type="InterPro" id="IPR002410">
    <property type="entry name" value="Peptidase_S33"/>
</dbReference>
<dbReference type="PANTHER" id="PTHR43194:SF2">
    <property type="entry name" value="PEROXISOMAL MEMBRANE PROTEIN LPX1"/>
    <property type="match status" value="1"/>
</dbReference>
<dbReference type="GO" id="GO:0006508">
    <property type="term" value="P:proteolysis"/>
    <property type="evidence" value="ECO:0007669"/>
    <property type="project" value="InterPro"/>
</dbReference>
<evidence type="ECO:0000259" key="3">
    <source>
        <dbReference type="Pfam" id="PF00561"/>
    </source>
</evidence>
<keyword evidence="5" id="KW-1185">Reference proteome</keyword>
<dbReference type="InterPro" id="IPR005945">
    <property type="entry name" value="Pro_imino_pep"/>
</dbReference>
<dbReference type="NCBIfam" id="TIGR01250">
    <property type="entry name" value="pro_imino_pep_2"/>
    <property type="match status" value="1"/>
</dbReference>
<dbReference type="SUPFAM" id="SSF53474">
    <property type="entry name" value="alpha/beta-Hydrolases"/>
    <property type="match status" value="1"/>
</dbReference>
<keyword evidence="2" id="KW-0378">Hydrolase</keyword>
<dbReference type="InterPro" id="IPR050228">
    <property type="entry name" value="Carboxylesterase_BioH"/>
</dbReference>
<protein>
    <submittedName>
        <fullName evidence="4">Peptidase tricorn interacting factor 1</fullName>
    </submittedName>
</protein>
<dbReference type="PIRSF" id="PIRSF005539">
    <property type="entry name" value="Pept_S33_TRI_F1"/>
    <property type="match status" value="1"/>
</dbReference>
<dbReference type="EMBL" id="JAQOWY010000805">
    <property type="protein sequence ID" value="KAK1838571.1"/>
    <property type="molecule type" value="Genomic_DNA"/>
</dbReference>
<feature type="domain" description="AB hydrolase-1" evidence="3">
    <location>
        <begin position="37"/>
        <end position="294"/>
    </location>
</feature>
<dbReference type="Gene3D" id="3.40.50.1820">
    <property type="entry name" value="alpha/beta hydrolase"/>
    <property type="match status" value="1"/>
</dbReference>
<comment type="similarity">
    <text evidence="1">Belongs to the peptidase S33 family.</text>
</comment>
<sequence>MQAVEGLIPFHHESFPSGFHSQTWYKIIGDRNSDHTPLIVLHGGPGYTHHYLKPTFGLFARQTSTLVIFYDQIGNGNSTHIRDRRLDEAFWNVDLFVAELQNLVAKLGLEGGFSLYGHSWGAMLALKYVATRQPQGLQKIVLGSGPASMALWKNAARDWISALPPRQAALLEEYRMGSIQGSTEVDHALEELDKLTTLMKEPFPRGLQESLKWLKEDNTVLLSTNGPNDLCDEGSMRDLDVSDDCVSIQVPVLMISGDQDGATSATITPLYEKLPTVKWVGIPGGSHMVHLEQPESYVSYIQRHICQTF</sequence>
<evidence type="ECO:0000256" key="1">
    <source>
        <dbReference type="ARBA" id="ARBA00010088"/>
    </source>
</evidence>
<dbReference type="AlphaFoldDB" id="A0AAD8ZZE3"/>
<proteinExistence type="inferred from homology"/>
<name>A0AAD8ZZE3_9PEZI</name>
<dbReference type="GO" id="GO:0008233">
    <property type="term" value="F:peptidase activity"/>
    <property type="evidence" value="ECO:0007669"/>
    <property type="project" value="InterPro"/>
</dbReference>
<dbReference type="PANTHER" id="PTHR43194">
    <property type="entry name" value="HYDROLASE ALPHA/BETA FOLD FAMILY"/>
    <property type="match status" value="1"/>
</dbReference>
<evidence type="ECO:0000313" key="4">
    <source>
        <dbReference type="EMBL" id="KAK1838571.1"/>
    </source>
</evidence>
<evidence type="ECO:0000256" key="2">
    <source>
        <dbReference type="ARBA" id="ARBA00022801"/>
    </source>
</evidence>
<comment type="caution">
    <text evidence="4">The sequence shown here is derived from an EMBL/GenBank/DDBJ whole genome shotgun (WGS) entry which is preliminary data.</text>
</comment>
<dbReference type="InterPro" id="IPR000073">
    <property type="entry name" value="AB_hydrolase_1"/>
</dbReference>
<dbReference type="Pfam" id="PF00561">
    <property type="entry name" value="Abhydrolase_1"/>
    <property type="match status" value="1"/>
</dbReference>
<dbReference type="InterPro" id="IPR029058">
    <property type="entry name" value="AB_hydrolase_fold"/>
</dbReference>
<organism evidence="4 5">
    <name type="scientific">Colletotrichum chrysophilum</name>
    <dbReference type="NCBI Taxonomy" id="1836956"/>
    <lineage>
        <taxon>Eukaryota</taxon>
        <taxon>Fungi</taxon>
        <taxon>Dikarya</taxon>
        <taxon>Ascomycota</taxon>
        <taxon>Pezizomycotina</taxon>
        <taxon>Sordariomycetes</taxon>
        <taxon>Hypocreomycetidae</taxon>
        <taxon>Glomerellales</taxon>
        <taxon>Glomerellaceae</taxon>
        <taxon>Colletotrichum</taxon>
        <taxon>Colletotrichum gloeosporioides species complex</taxon>
    </lineage>
</organism>
<accession>A0AAD8ZZE3</accession>
<dbReference type="Proteomes" id="UP001243330">
    <property type="component" value="Unassembled WGS sequence"/>
</dbReference>